<feature type="region of interest" description="Disordered" evidence="2">
    <location>
        <begin position="452"/>
        <end position="504"/>
    </location>
</feature>
<sequence length="504" mass="55302">MENHPPNQNRPQVSTRCGKPSEASADGEDLMILARVIRVVQAEAQAQVEHAVVGEAEAQVEHAAVGEAAQALAEQAAVEEAEDAAQAQVEHAAEGEAEEAAQAEQAAVGEAENAAQAEQAEVAAARAELEEGVVRVDEVPAAAANNMGEPGITISVAPPPRVTFVTARLSSLPDDLKTDMNIESVGLVCDGYTGTRRQRTYKFRIAELMVDTGRNPSLELVIFRSDRSYWFSIPALKSPLVDWDRYRRWVPHGAVAVHSTVMWFDLSWGVLSCDVEQEDFQVYFYRLPRDRGLRRGGATEDIHSKRCIAVSGGLLRYVEIIIPDPNPNGEAATVSMWSLRMGDKEEGLQWIANYSVSFQEIWNNYSYVVTGLRPEIPVLAGVCPANPDVVYFDLHHRLFGVNVPERRVVDYEVNQHELVNVPEAPLPQTGSSRYLLTWNLLRPGRATAIIGHVSPDLPEDGFPDDPKDQEPQDPKGKGRSKATDGRRKSTSASSSRPSKALCIK</sequence>
<dbReference type="Pfam" id="PF07762">
    <property type="entry name" value="DUF1618"/>
    <property type="match status" value="1"/>
</dbReference>
<evidence type="ECO:0000256" key="2">
    <source>
        <dbReference type="SAM" id="MobiDB-lite"/>
    </source>
</evidence>
<gene>
    <name evidence="4" type="ORF">NCGR_LOCUS58663</name>
</gene>
<keyword evidence="5" id="KW-1185">Reference proteome</keyword>
<reference evidence="4" key="1">
    <citation type="submission" date="2020-10" db="EMBL/GenBank/DDBJ databases">
        <authorList>
            <person name="Han B."/>
            <person name="Lu T."/>
            <person name="Zhao Q."/>
            <person name="Huang X."/>
            <person name="Zhao Y."/>
        </authorList>
    </citation>
    <scope>NUCLEOTIDE SEQUENCE</scope>
</reference>
<proteinExistence type="predicted"/>
<dbReference type="PANTHER" id="PTHR33086:SF51">
    <property type="entry name" value="OS06G0307900 PROTEIN"/>
    <property type="match status" value="1"/>
</dbReference>
<evidence type="ECO:0000256" key="1">
    <source>
        <dbReference type="SAM" id="Coils"/>
    </source>
</evidence>
<feature type="compositionally biased region" description="Polar residues" evidence="2">
    <location>
        <begin position="1"/>
        <end position="15"/>
    </location>
</feature>
<dbReference type="PANTHER" id="PTHR33086">
    <property type="entry name" value="OS05G0468200 PROTEIN-RELATED"/>
    <property type="match status" value="1"/>
</dbReference>
<dbReference type="Proteomes" id="UP000604825">
    <property type="component" value="Unassembled WGS sequence"/>
</dbReference>
<feature type="compositionally biased region" description="Low complexity" evidence="2">
    <location>
        <begin position="490"/>
        <end position="504"/>
    </location>
</feature>
<evidence type="ECO:0000313" key="4">
    <source>
        <dbReference type="EMBL" id="CAD6334565.1"/>
    </source>
</evidence>
<name>A0A811RX70_9POAL</name>
<dbReference type="AlphaFoldDB" id="A0A811RX70"/>
<evidence type="ECO:0000313" key="5">
    <source>
        <dbReference type="Proteomes" id="UP000604825"/>
    </source>
</evidence>
<feature type="domain" description="DUF1618" evidence="3">
    <location>
        <begin position="263"/>
        <end position="391"/>
    </location>
</feature>
<comment type="caution">
    <text evidence="4">The sequence shown here is derived from an EMBL/GenBank/DDBJ whole genome shotgun (WGS) entry which is preliminary data.</text>
</comment>
<feature type="coiled-coil region" evidence="1">
    <location>
        <begin position="100"/>
        <end position="128"/>
    </location>
</feature>
<dbReference type="EMBL" id="CAJGYO010000017">
    <property type="protein sequence ID" value="CAD6334565.1"/>
    <property type="molecule type" value="Genomic_DNA"/>
</dbReference>
<protein>
    <recommendedName>
        <fullName evidence="3">DUF1618 domain-containing protein</fullName>
    </recommendedName>
</protein>
<feature type="region of interest" description="Disordered" evidence="2">
    <location>
        <begin position="1"/>
        <end position="24"/>
    </location>
</feature>
<accession>A0A811RX70</accession>
<evidence type="ECO:0000259" key="3">
    <source>
        <dbReference type="Pfam" id="PF07762"/>
    </source>
</evidence>
<dbReference type="InterPro" id="IPR011676">
    <property type="entry name" value="DUF1618"/>
</dbReference>
<feature type="compositionally biased region" description="Basic and acidic residues" evidence="2">
    <location>
        <begin position="464"/>
        <end position="487"/>
    </location>
</feature>
<keyword evidence="1" id="KW-0175">Coiled coil</keyword>
<organism evidence="4 5">
    <name type="scientific">Miscanthus lutarioriparius</name>
    <dbReference type="NCBI Taxonomy" id="422564"/>
    <lineage>
        <taxon>Eukaryota</taxon>
        <taxon>Viridiplantae</taxon>
        <taxon>Streptophyta</taxon>
        <taxon>Embryophyta</taxon>
        <taxon>Tracheophyta</taxon>
        <taxon>Spermatophyta</taxon>
        <taxon>Magnoliopsida</taxon>
        <taxon>Liliopsida</taxon>
        <taxon>Poales</taxon>
        <taxon>Poaceae</taxon>
        <taxon>PACMAD clade</taxon>
        <taxon>Panicoideae</taxon>
        <taxon>Andropogonodae</taxon>
        <taxon>Andropogoneae</taxon>
        <taxon>Saccharinae</taxon>
        <taxon>Miscanthus</taxon>
    </lineage>
</organism>